<keyword evidence="2" id="KW-1185">Reference proteome</keyword>
<evidence type="ECO:0000313" key="1">
    <source>
        <dbReference type="EMBL" id="CEP10206.1"/>
    </source>
</evidence>
<dbReference type="Proteomes" id="UP000054107">
    <property type="component" value="Unassembled WGS sequence"/>
</dbReference>
<name>A0A0B7MVU8_9FUNG</name>
<dbReference type="AlphaFoldDB" id="A0A0B7MVU8"/>
<sequence>MNERDHEYVHDNHVHGGRGYGYDCGYDRCYGYDRGDRDWHNLTARCYGNVVIAVNHDSDRAFRLCDHGSECEPDHQQLKLQDFVH</sequence>
<reference evidence="1 2" key="1">
    <citation type="submission" date="2014-09" db="EMBL/GenBank/DDBJ databases">
        <authorList>
            <person name="Ellenberger Sabrina"/>
        </authorList>
    </citation>
    <scope>NUCLEOTIDE SEQUENCE [LARGE SCALE GENOMIC DNA]</scope>
    <source>
        <strain evidence="1 2">CBS 412.66</strain>
    </source>
</reference>
<dbReference type="EMBL" id="LN723314">
    <property type="protein sequence ID" value="CEP10206.1"/>
    <property type="molecule type" value="Genomic_DNA"/>
</dbReference>
<evidence type="ECO:0000313" key="2">
    <source>
        <dbReference type="Proteomes" id="UP000054107"/>
    </source>
</evidence>
<accession>A0A0B7MVU8</accession>
<protein>
    <submittedName>
        <fullName evidence="1">Uncharacterized protein</fullName>
    </submittedName>
</protein>
<organism evidence="1 2">
    <name type="scientific">Parasitella parasitica</name>
    <dbReference type="NCBI Taxonomy" id="35722"/>
    <lineage>
        <taxon>Eukaryota</taxon>
        <taxon>Fungi</taxon>
        <taxon>Fungi incertae sedis</taxon>
        <taxon>Mucoromycota</taxon>
        <taxon>Mucoromycotina</taxon>
        <taxon>Mucoromycetes</taxon>
        <taxon>Mucorales</taxon>
        <taxon>Mucorineae</taxon>
        <taxon>Mucoraceae</taxon>
        <taxon>Parasitella</taxon>
    </lineage>
</organism>
<proteinExistence type="predicted"/>
<gene>
    <name evidence="1" type="primary">PARPA_03843.1 scaffold 9853</name>
</gene>